<accession>A0A814X8G7</accession>
<reference evidence="2" key="1">
    <citation type="submission" date="2021-02" db="EMBL/GenBank/DDBJ databases">
        <authorList>
            <person name="Nowell W R."/>
        </authorList>
    </citation>
    <scope>NUCLEOTIDE SEQUENCE</scope>
</reference>
<evidence type="ECO:0000313" key="3">
    <source>
        <dbReference type="Proteomes" id="UP000663854"/>
    </source>
</evidence>
<dbReference type="PANTHER" id="PTHR12296:SF16">
    <property type="entry name" value="C-MYC PROMOTER-BINDING PROTEIN"/>
    <property type="match status" value="1"/>
</dbReference>
<sequence>NLDGLRHYCACLTFHQTLLPTTIAPTNNLFNKKNGCSNEADNTAFLLPRTQMYAPKCLFLTSKLDCFEAFRNCLGLVYTMYIEPLSDIRIETLVGNILDSVNVLPPGGHALHFSIGADDRQVIQPPASPTVPCTGLSVCNLFKESEIDHVVTIFYAALSDMKILFFSRSYWKLTEACKAVESLLYPLKCWYKLTIFIIIFSLFDGLWIDLDDASVHVTENVKLAPMPEKPYNRILSSLFQIFKPDIHAADLAFQLNGRMNLRQDSGVISFHKASFLGHHRLVNDEFMLRVLDSMSFHKFIEEHGPPFQSCDIFDEVYATIYDQLKQKSINSTNLYSKVSQPSQTSCIRDNIPEFPHLDKDIVNTAIKEEIKKQQNSRPYSARRLEILKQCVGFIFSDKIAEAKKLFFFKLYLNIVILIDEWCSILFN</sequence>
<dbReference type="EMBL" id="CAJNOH010001423">
    <property type="protein sequence ID" value="CAF1215894.1"/>
    <property type="molecule type" value="Genomic_DNA"/>
</dbReference>
<dbReference type="AlphaFoldDB" id="A0A814X8G7"/>
<comment type="caution">
    <text evidence="2">The sequence shown here is derived from an EMBL/GenBank/DDBJ whole genome shotgun (WGS) entry which is preliminary data.</text>
</comment>
<proteinExistence type="predicted"/>
<dbReference type="InterPro" id="IPR001194">
    <property type="entry name" value="cDENN_dom"/>
</dbReference>
<dbReference type="GO" id="GO:0032483">
    <property type="term" value="P:regulation of Rab protein signal transduction"/>
    <property type="evidence" value="ECO:0007669"/>
    <property type="project" value="TreeGrafter"/>
</dbReference>
<dbReference type="InterPro" id="IPR043153">
    <property type="entry name" value="DENN_C"/>
</dbReference>
<dbReference type="InterPro" id="IPR005112">
    <property type="entry name" value="dDENN_dom"/>
</dbReference>
<dbReference type="Pfam" id="PF03455">
    <property type="entry name" value="dDENN"/>
    <property type="match status" value="1"/>
</dbReference>
<feature type="domain" description="UDENN" evidence="1">
    <location>
        <begin position="1"/>
        <end position="427"/>
    </location>
</feature>
<evidence type="ECO:0000313" key="2">
    <source>
        <dbReference type="EMBL" id="CAF1215894.1"/>
    </source>
</evidence>
<dbReference type="Pfam" id="PF12335">
    <property type="entry name" value="SBF2"/>
    <property type="match status" value="1"/>
</dbReference>
<dbReference type="PANTHER" id="PTHR12296">
    <property type="entry name" value="DENN DOMAIN-CONTAINING PROTEIN 4"/>
    <property type="match status" value="1"/>
</dbReference>
<organism evidence="2 3">
    <name type="scientific">Rotaria sordida</name>
    <dbReference type="NCBI Taxonomy" id="392033"/>
    <lineage>
        <taxon>Eukaryota</taxon>
        <taxon>Metazoa</taxon>
        <taxon>Spiralia</taxon>
        <taxon>Gnathifera</taxon>
        <taxon>Rotifera</taxon>
        <taxon>Eurotatoria</taxon>
        <taxon>Bdelloidea</taxon>
        <taxon>Philodinida</taxon>
        <taxon>Philodinidae</taxon>
        <taxon>Rotaria</taxon>
    </lineage>
</organism>
<dbReference type="SMART" id="SM00799">
    <property type="entry name" value="DENN"/>
    <property type="match status" value="1"/>
</dbReference>
<gene>
    <name evidence="2" type="ORF">PYM288_LOCUS25621</name>
</gene>
<dbReference type="InterPro" id="IPR051696">
    <property type="entry name" value="DENN_Domain_GEFs"/>
</dbReference>
<dbReference type="GO" id="GO:0005085">
    <property type="term" value="F:guanyl-nucleotide exchange factor activity"/>
    <property type="evidence" value="ECO:0007669"/>
    <property type="project" value="UniProtKB-ARBA"/>
</dbReference>
<protein>
    <recommendedName>
        <fullName evidence="1">UDENN domain-containing protein</fullName>
    </recommendedName>
</protein>
<dbReference type="GO" id="GO:0031410">
    <property type="term" value="C:cytoplasmic vesicle"/>
    <property type="evidence" value="ECO:0007669"/>
    <property type="project" value="TreeGrafter"/>
</dbReference>
<dbReference type="Proteomes" id="UP000663854">
    <property type="component" value="Unassembled WGS sequence"/>
</dbReference>
<evidence type="ECO:0000259" key="1">
    <source>
        <dbReference type="PROSITE" id="PS50211"/>
    </source>
</evidence>
<name>A0A814X8G7_9BILA</name>
<dbReference type="Pfam" id="PF02141">
    <property type="entry name" value="DENN"/>
    <property type="match status" value="1"/>
</dbReference>
<dbReference type="InterPro" id="IPR037516">
    <property type="entry name" value="Tripartite_DENN"/>
</dbReference>
<dbReference type="PROSITE" id="PS50211">
    <property type="entry name" value="DENN"/>
    <property type="match status" value="1"/>
</dbReference>
<dbReference type="Gene3D" id="3.40.50.11500">
    <property type="match status" value="1"/>
</dbReference>
<feature type="non-terminal residue" evidence="2">
    <location>
        <position position="427"/>
    </location>
</feature>
<dbReference type="InterPro" id="IPR022096">
    <property type="entry name" value="SBF1/SBF2"/>
</dbReference>